<protein>
    <submittedName>
        <fullName evidence="1">Copia protein</fullName>
    </submittedName>
</protein>
<dbReference type="AlphaFoldDB" id="A0A371F3J5"/>
<name>A0A371F3J5_MUCPR</name>
<feature type="non-terminal residue" evidence="1">
    <location>
        <position position="1"/>
    </location>
</feature>
<dbReference type="OrthoDB" id="418237at2759"/>
<dbReference type="Proteomes" id="UP000257109">
    <property type="component" value="Unassembled WGS sequence"/>
</dbReference>
<dbReference type="EMBL" id="QJKJ01010729">
    <property type="protein sequence ID" value="RDX72871.1"/>
    <property type="molecule type" value="Genomic_DNA"/>
</dbReference>
<organism evidence="1 2">
    <name type="scientific">Mucuna pruriens</name>
    <name type="common">Velvet bean</name>
    <name type="synonym">Dolichos pruriens</name>
    <dbReference type="NCBI Taxonomy" id="157652"/>
    <lineage>
        <taxon>Eukaryota</taxon>
        <taxon>Viridiplantae</taxon>
        <taxon>Streptophyta</taxon>
        <taxon>Embryophyta</taxon>
        <taxon>Tracheophyta</taxon>
        <taxon>Spermatophyta</taxon>
        <taxon>Magnoliopsida</taxon>
        <taxon>eudicotyledons</taxon>
        <taxon>Gunneridae</taxon>
        <taxon>Pentapetalae</taxon>
        <taxon>rosids</taxon>
        <taxon>fabids</taxon>
        <taxon>Fabales</taxon>
        <taxon>Fabaceae</taxon>
        <taxon>Papilionoideae</taxon>
        <taxon>50 kb inversion clade</taxon>
        <taxon>NPAAA clade</taxon>
        <taxon>indigoferoid/millettioid clade</taxon>
        <taxon>Phaseoleae</taxon>
        <taxon>Mucuna</taxon>
    </lineage>
</organism>
<keyword evidence="2" id="KW-1185">Reference proteome</keyword>
<accession>A0A371F3J5</accession>
<dbReference type="STRING" id="157652.A0A371F3J5"/>
<sequence>MVCYQCKKLGHFNLEKEEKKTFLKKNIGFIATWEDLDLSSLLYIKHKLEDCNIYLLCDNITAINLSKNPILYSKTIHIEIKHHFIMDYIQKKIFNIKFINTNEQLVNISTKPLLEDKLIHIRELLGMKFIKE</sequence>
<reference evidence="1" key="1">
    <citation type="submission" date="2018-05" db="EMBL/GenBank/DDBJ databases">
        <title>Draft genome of Mucuna pruriens seed.</title>
        <authorList>
            <person name="Nnadi N.E."/>
            <person name="Vos R."/>
            <person name="Hasami M.H."/>
            <person name="Devisetty U.K."/>
            <person name="Aguiy J.C."/>
        </authorList>
    </citation>
    <scope>NUCLEOTIDE SEQUENCE [LARGE SCALE GENOMIC DNA]</scope>
    <source>
        <strain evidence="1">JCA_2017</strain>
    </source>
</reference>
<gene>
    <name evidence="1" type="primary">GIP</name>
    <name evidence="1" type="ORF">CR513_47599</name>
</gene>
<dbReference type="CDD" id="cd09272">
    <property type="entry name" value="RNase_HI_RT_Ty1"/>
    <property type="match status" value="1"/>
</dbReference>
<evidence type="ECO:0000313" key="1">
    <source>
        <dbReference type="EMBL" id="RDX72871.1"/>
    </source>
</evidence>
<proteinExistence type="predicted"/>
<evidence type="ECO:0000313" key="2">
    <source>
        <dbReference type="Proteomes" id="UP000257109"/>
    </source>
</evidence>
<comment type="caution">
    <text evidence="1">The sequence shown here is derived from an EMBL/GenBank/DDBJ whole genome shotgun (WGS) entry which is preliminary data.</text>
</comment>